<organism evidence="2 3">
    <name type="scientific">Nelumbo nucifera</name>
    <name type="common">Sacred lotus</name>
    <dbReference type="NCBI Taxonomy" id="4432"/>
    <lineage>
        <taxon>Eukaryota</taxon>
        <taxon>Viridiplantae</taxon>
        <taxon>Streptophyta</taxon>
        <taxon>Embryophyta</taxon>
        <taxon>Tracheophyta</taxon>
        <taxon>Spermatophyta</taxon>
        <taxon>Magnoliopsida</taxon>
        <taxon>Proteales</taxon>
        <taxon>Nelumbonaceae</taxon>
        <taxon>Nelumbo</taxon>
    </lineage>
</organism>
<feature type="transmembrane region" description="Helical" evidence="1">
    <location>
        <begin position="6"/>
        <end position="26"/>
    </location>
</feature>
<gene>
    <name evidence="2" type="ORF">HUJ06_001561</name>
</gene>
<proteinExistence type="predicted"/>
<protein>
    <submittedName>
        <fullName evidence="2">Uncharacterized protein</fullName>
    </submittedName>
</protein>
<keyword evidence="3" id="KW-1185">Reference proteome</keyword>
<keyword evidence="1" id="KW-0812">Transmembrane</keyword>
<evidence type="ECO:0000313" key="3">
    <source>
        <dbReference type="Proteomes" id="UP000607653"/>
    </source>
</evidence>
<name>A0A822ZI42_NELNU</name>
<comment type="caution">
    <text evidence="2">The sequence shown here is derived from an EMBL/GenBank/DDBJ whole genome shotgun (WGS) entry which is preliminary data.</text>
</comment>
<keyword evidence="1" id="KW-1133">Transmembrane helix</keyword>
<dbReference type="EMBL" id="DUZY01000006">
    <property type="protein sequence ID" value="DAD43331.1"/>
    <property type="molecule type" value="Genomic_DNA"/>
</dbReference>
<dbReference type="Proteomes" id="UP000607653">
    <property type="component" value="Unassembled WGS sequence"/>
</dbReference>
<evidence type="ECO:0000256" key="1">
    <source>
        <dbReference type="SAM" id="Phobius"/>
    </source>
</evidence>
<sequence length="56" mass="6449">MNRNAPPAFWHFIVLLEAVGIIYFCIQDPDGNASTLSFLEKQGFSMFFEDKNDLHL</sequence>
<accession>A0A822ZI42</accession>
<keyword evidence="1" id="KW-0472">Membrane</keyword>
<reference evidence="2 3" key="1">
    <citation type="journal article" date="2020" name="Mol. Biol. Evol.">
        <title>Distinct Expression and Methylation Patterns for Genes with Different Fates following a Single Whole-Genome Duplication in Flowering Plants.</title>
        <authorList>
            <person name="Shi T."/>
            <person name="Rahmani R.S."/>
            <person name="Gugger P.F."/>
            <person name="Wang M."/>
            <person name="Li H."/>
            <person name="Zhang Y."/>
            <person name="Li Z."/>
            <person name="Wang Q."/>
            <person name="Van de Peer Y."/>
            <person name="Marchal K."/>
            <person name="Chen J."/>
        </authorList>
    </citation>
    <scope>NUCLEOTIDE SEQUENCE [LARGE SCALE GENOMIC DNA]</scope>
    <source>
        <tissue evidence="2">Leaf</tissue>
    </source>
</reference>
<evidence type="ECO:0000313" key="2">
    <source>
        <dbReference type="EMBL" id="DAD43331.1"/>
    </source>
</evidence>
<dbReference type="AlphaFoldDB" id="A0A822ZI42"/>